<sequence length="263" mass="27739">MVGRAGAVWSTPSERPGADAVPVADVPHAALLDRPALLDAATGEYVDTDIGAEIEADLAALLGPAADPLPRDPAPRNGREGPARARRPAATAHPLVSKDTASLVAEALAAAAPAPPGTPSPAPGVPSPPPGALPVPDGALPGRMRACLPHWVHSRLGTRRRRPVTVEQHLLLTERVLRRTGWAATGHRDRTTGGRRCILGAQHLLHSLGYGDVETARRAGEHIDRALADMGQAGPFWVWNDQPHVHEALVHRALRRAALLSRP</sequence>
<evidence type="ECO:0000256" key="1">
    <source>
        <dbReference type="SAM" id="MobiDB-lite"/>
    </source>
</evidence>
<dbReference type="EMBL" id="BAAATA010000041">
    <property type="protein sequence ID" value="GAA2507132.1"/>
    <property type="molecule type" value="Genomic_DNA"/>
</dbReference>
<feature type="region of interest" description="Disordered" evidence="1">
    <location>
        <begin position="65"/>
        <end position="96"/>
    </location>
</feature>
<name>A0ABP6A2N3_9ACTN</name>
<accession>A0ABP6A2N3</accession>
<keyword evidence="3" id="KW-1185">Reference proteome</keyword>
<gene>
    <name evidence="2" type="ORF">GCM10010406_49670</name>
</gene>
<feature type="region of interest" description="Disordered" evidence="1">
    <location>
        <begin position="1"/>
        <end position="20"/>
    </location>
</feature>
<evidence type="ECO:0000313" key="2">
    <source>
        <dbReference type="EMBL" id="GAA2507132.1"/>
    </source>
</evidence>
<evidence type="ECO:0000313" key="3">
    <source>
        <dbReference type="Proteomes" id="UP001501358"/>
    </source>
</evidence>
<dbReference type="InterPro" id="IPR045677">
    <property type="entry name" value="DUF6197"/>
</dbReference>
<feature type="region of interest" description="Disordered" evidence="1">
    <location>
        <begin position="111"/>
        <end position="138"/>
    </location>
</feature>
<feature type="compositionally biased region" description="Basic and acidic residues" evidence="1">
    <location>
        <begin position="69"/>
        <end position="83"/>
    </location>
</feature>
<dbReference type="Pfam" id="PF19698">
    <property type="entry name" value="DUF6197"/>
    <property type="match status" value="1"/>
</dbReference>
<dbReference type="Proteomes" id="UP001501358">
    <property type="component" value="Unassembled WGS sequence"/>
</dbReference>
<feature type="compositionally biased region" description="Pro residues" evidence="1">
    <location>
        <begin position="113"/>
        <end position="133"/>
    </location>
</feature>
<comment type="caution">
    <text evidence="2">The sequence shown here is derived from an EMBL/GenBank/DDBJ whole genome shotgun (WGS) entry which is preliminary data.</text>
</comment>
<reference evidence="3" key="1">
    <citation type="journal article" date="2019" name="Int. J. Syst. Evol. Microbiol.">
        <title>The Global Catalogue of Microorganisms (GCM) 10K type strain sequencing project: providing services to taxonomists for standard genome sequencing and annotation.</title>
        <authorList>
            <consortium name="The Broad Institute Genomics Platform"/>
            <consortium name="The Broad Institute Genome Sequencing Center for Infectious Disease"/>
            <person name="Wu L."/>
            <person name="Ma J."/>
        </authorList>
    </citation>
    <scope>NUCLEOTIDE SEQUENCE [LARGE SCALE GENOMIC DNA]</scope>
    <source>
        <strain evidence="3">JCM 6307</strain>
    </source>
</reference>
<proteinExistence type="predicted"/>
<protein>
    <submittedName>
        <fullName evidence="2">Uncharacterized protein</fullName>
    </submittedName>
</protein>
<organism evidence="2 3">
    <name type="scientific">Streptomyces thermolineatus</name>
    <dbReference type="NCBI Taxonomy" id="44033"/>
    <lineage>
        <taxon>Bacteria</taxon>
        <taxon>Bacillati</taxon>
        <taxon>Actinomycetota</taxon>
        <taxon>Actinomycetes</taxon>
        <taxon>Kitasatosporales</taxon>
        <taxon>Streptomycetaceae</taxon>
        <taxon>Streptomyces</taxon>
    </lineage>
</organism>